<dbReference type="PANTHER" id="PTHR21666">
    <property type="entry name" value="PEPTIDASE-RELATED"/>
    <property type="match status" value="1"/>
</dbReference>
<reference evidence="4 5" key="1">
    <citation type="submission" date="2019-08" db="EMBL/GenBank/DDBJ databases">
        <title>Arthrobacter sp. nov., isolated from plateau pika and Tibetan wild ass.</title>
        <authorList>
            <person name="Ge Y."/>
        </authorList>
    </citation>
    <scope>NUCLEOTIDE SEQUENCE [LARGE SCALE GENOMIC DNA]</scope>
    <source>
        <strain evidence="4 5">785</strain>
    </source>
</reference>
<dbReference type="AlphaFoldDB" id="A0A5N6MF90"/>
<dbReference type="EMBL" id="VTFX01000005">
    <property type="protein sequence ID" value="KAD3514909.1"/>
    <property type="molecule type" value="Genomic_DNA"/>
</dbReference>
<dbReference type="InterPro" id="IPR011055">
    <property type="entry name" value="Dup_hybrid_motif"/>
</dbReference>
<protein>
    <submittedName>
        <fullName evidence="4">Peptidoglycan DD-metalloendopeptidase family protein</fullName>
    </submittedName>
</protein>
<dbReference type="CDD" id="cd12797">
    <property type="entry name" value="M23_peptidase"/>
    <property type="match status" value="1"/>
</dbReference>
<dbReference type="InterPro" id="IPR050570">
    <property type="entry name" value="Cell_wall_metabolism_enzyme"/>
</dbReference>
<feature type="domain" description="M23ase beta-sheet core" evidence="3">
    <location>
        <begin position="163"/>
        <end position="258"/>
    </location>
</feature>
<gene>
    <name evidence="4" type="ORF">GD627_11355</name>
</gene>
<evidence type="ECO:0000313" key="4">
    <source>
        <dbReference type="EMBL" id="KAD3514909.1"/>
    </source>
</evidence>
<dbReference type="Pfam" id="PF01551">
    <property type="entry name" value="Peptidase_M23"/>
    <property type="match status" value="1"/>
</dbReference>
<proteinExistence type="predicted"/>
<evidence type="ECO:0000313" key="5">
    <source>
        <dbReference type="Proteomes" id="UP000326852"/>
    </source>
</evidence>
<keyword evidence="1" id="KW-0732">Signal</keyword>
<dbReference type="GO" id="GO:0004222">
    <property type="term" value="F:metalloendopeptidase activity"/>
    <property type="evidence" value="ECO:0007669"/>
    <property type="project" value="TreeGrafter"/>
</dbReference>
<dbReference type="Gene3D" id="2.70.70.10">
    <property type="entry name" value="Glucose Permease (Domain IIA)"/>
    <property type="match status" value="1"/>
</dbReference>
<name>A0A5N6MF90_9MICC</name>
<dbReference type="InterPro" id="IPR016047">
    <property type="entry name" value="M23ase_b-sheet_dom"/>
</dbReference>
<evidence type="ECO:0000259" key="3">
    <source>
        <dbReference type="Pfam" id="PF01551"/>
    </source>
</evidence>
<evidence type="ECO:0000256" key="1">
    <source>
        <dbReference type="ARBA" id="ARBA00022729"/>
    </source>
</evidence>
<dbReference type="PANTHER" id="PTHR21666:SF289">
    <property type="entry name" value="L-ALA--D-GLU ENDOPEPTIDASE"/>
    <property type="match status" value="1"/>
</dbReference>
<comment type="caution">
    <text evidence="4">The sequence shown here is derived from an EMBL/GenBank/DDBJ whole genome shotgun (WGS) entry which is preliminary data.</text>
</comment>
<evidence type="ECO:0000256" key="2">
    <source>
        <dbReference type="SAM" id="MobiDB-lite"/>
    </source>
</evidence>
<dbReference type="Proteomes" id="UP000326852">
    <property type="component" value="Unassembled WGS sequence"/>
</dbReference>
<dbReference type="SUPFAM" id="SSF51261">
    <property type="entry name" value="Duplicated hybrid motif"/>
    <property type="match status" value="1"/>
</dbReference>
<organism evidence="4 5">
    <name type="scientific">Arthrobacter yangruifuii</name>
    <dbReference type="NCBI Taxonomy" id="2606616"/>
    <lineage>
        <taxon>Bacteria</taxon>
        <taxon>Bacillati</taxon>
        <taxon>Actinomycetota</taxon>
        <taxon>Actinomycetes</taxon>
        <taxon>Micrococcales</taxon>
        <taxon>Micrococcaceae</taxon>
        <taxon>Arthrobacter</taxon>
    </lineage>
</organism>
<accession>A0A5N6MF90</accession>
<sequence length="262" mass="26712">MRGKHLSKHAASGQRRARAHIAPLRPRNASTSGRRRAETKTASVGGAAQKVAITAVTSGFILTAAMPTQAAAEIPVQSQPEPVAVNAPVSADPHAEIGFGRTGVISSRYDPEAKLASITVAAGSHVVPAAAKGTLSTPLDSALVETSGFGHRTSPITGEAGEMHNGQDFAAACGTAVNAAASGTVVFAGWHPYGGGNRVVIDHGNGVETTYNHLAEIAVTVGTEINRGFLVGASGTTGSSTGCHLHFEVMVNGEVVDPLNWL</sequence>
<keyword evidence="5" id="KW-1185">Reference proteome</keyword>
<feature type="region of interest" description="Disordered" evidence="2">
    <location>
        <begin position="1"/>
        <end position="44"/>
    </location>
</feature>